<reference evidence="2 3" key="1">
    <citation type="submission" date="2014-06" db="EMBL/GenBank/DDBJ databases">
        <title>The Genome of the Aflatoxigenic Filamentous Fungus Aspergillus nomius.</title>
        <authorList>
            <person name="Moore M.G."/>
            <person name="Shannon B.M."/>
            <person name="Brian M.M."/>
        </authorList>
    </citation>
    <scope>NUCLEOTIDE SEQUENCE [LARGE SCALE GENOMIC DNA]</scope>
    <source>
        <strain evidence="2 3">NRRL 13137</strain>
    </source>
</reference>
<evidence type="ECO:0000313" key="2">
    <source>
        <dbReference type="EMBL" id="KNG84491.1"/>
    </source>
</evidence>
<evidence type="ECO:0000313" key="3">
    <source>
        <dbReference type="Proteomes" id="UP000037505"/>
    </source>
</evidence>
<evidence type="ECO:0000256" key="1">
    <source>
        <dbReference type="SAM" id="MobiDB-lite"/>
    </source>
</evidence>
<dbReference type="EMBL" id="JNOM01000204">
    <property type="protein sequence ID" value="KNG84491.1"/>
    <property type="molecule type" value="Genomic_DNA"/>
</dbReference>
<dbReference type="GeneID" id="26810223"/>
<feature type="region of interest" description="Disordered" evidence="1">
    <location>
        <begin position="84"/>
        <end position="120"/>
    </location>
</feature>
<feature type="region of interest" description="Disordered" evidence="1">
    <location>
        <begin position="140"/>
        <end position="184"/>
    </location>
</feature>
<feature type="compositionally biased region" description="Polar residues" evidence="1">
    <location>
        <begin position="145"/>
        <end position="163"/>
    </location>
</feature>
<accession>A0A0L1IY65</accession>
<proteinExistence type="predicted"/>
<dbReference type="AlphaFoldDB" id="A0A0L1IY65"/>
<keyword evidence="3" id="KW-1185">Reference proteome</keyword>
<organism evidence="2 3">
    <name type="scientific">Aspergillus nomiae NRRL (strain ATCC 15546 / NRRL 13137 / CBS 260.88 / M93)</name>
    <dbReference type="NCBI Taxonomy" id="1509407"/>
    <lineage>
        <taxon>Eukaryota</taxon>
        <taxon>Fungi</taxon>
        <taxon>Dikarya</taxon>
        <taxon>Ascomycota</taxon>
        <taxon>Pezizomycotina</taxon>
        <taxon>Eurotiomycetes</taxon>
        <taxon>Eurotiomycetidae</taxon>
        <taxon>Eurotiales</taxon>
        <taxon>Aspergillaceae</taxon>
        <taxon>Aspergillus</taxon>
        <taxon>Aspergillus subgen. Circumdati</taxon>
    </lineage>
</organism>
<gene>
    <name evidence="2" type="ORF">ANOM_008419</name>
</gene>
<sequence>MDERNNQFKAVNPGKSTQDLIDVLLFVICNDLNATRLTSIGISHLRTLSSLFDTFPAITPSKSVDVKLPPRSFSMCKRSATPLWPEAPSESLTRRALKRPKQEGEPPASNPLTAHPPISTMDEHNLKRFARYGGPDLTDIRGYCSPTNTKSESVYGTTGSQDQGDPEPIYRPDGQCSYVGTTNL</sequence>
<comment type="caution">
    <text evidence="2">The sequence shown here is derived from an EMBL/GenBank/DDBJ whole genome shotgun (WGS) entry which is preliminary data.</text>
</comment>
<dbReference type="Proteomes" id="UP000037505">
    <property type="component" value="Unassembled WGS sequence"/>
</dbReference>
<dbReference type="RefSeq" id="XP_015405414.1">
    <property type="nucleotide sequence ID" value="XM_015553675.1"/>
</dbReference>
<name>A0A0L1IY65_ASPN3</name>
<protein>
    <submittedName>
        <fullName evidence="2">Uncharacterized protein</fullName>
    </submittedName>
</protein>
<dbReference type="OrthoDB" id="4503685at2759"/>